<gene>
    <name evidence="1" type="ORF">METZ01_LOCUS229548</name>
</gene>
<organism evidence="1">
    <name type="scientific">marine metagenome</name>
    <dbReference type="NCBI Taxonomy" id="408172"/>
    <lineage>
        <taxon>unclassified sequences</taxon>
        <taxon>metagenomes</taxon>
        <taxon>ecological metagenomes</taxon>
    </lineage>
</organism>
<reference evidence="1" key="1">
    <citation type="submission" date="2018-05" db="EMBL/GenBank/DDBJ databases">
        <authorList>
            <person name="Lanie J.A."/>
            <person name="Ng W.-L."/>
            <person name="Kazmierczak K.M."/>
            <person name="Andrzejewski T.M."/>
            <person name="Davidsen T.M."/>
            <person name="Wayne K.J."/>
            <person name="Tettelin H."/>
            <person name="Glass J.I."/>
            <person name="Rusch D."/>
            <person name="Podicherti R."/>
            <person name="Tsui H.-C.T."/>
            <person name="Winkler M.E."/>
        </authorList>
    </citation>
    <scope>NUCLEOTIDE SEQUENCE</scope>
</reference>
<proteinExistence type="predicted"/>
<evidence type="ECO:0000313" key="1">
    <source>
        <dbReference type="EMBL" id="SVB76694.1"/>
    </source>
</evidence>
<dbReference type="InterPro" id="IPR045617">
    <property type="entry name" value="DUF6445"/>
</dbReference>
<sequence length="52" mass="5865">INDIKYVQNRLVIYSGAYPHNSYGHFGSDPATGRLTINLFLDLDQVKEPNAQ</sequence>
<dbReference type="AlphaFoldDB" id="A0A382GPF2"/>
<name>A0A382GPF2_9ZZZZ</name>
<protein>
    <submittedName>
        <fullName evidence="1">Uncharacterized protein</fullName>
    </submittedName>
</protein>
<accession>A0A382GPF2</accession>
<dbReference type="EMBL" id="UINC01056539">
    <property type="protein sequence ID" value="SVB76694.1"/>
    <property type="molecule type" value="Genomic_DNA"/>
</dbReference>
<feature type="non-terminal residue" evidence="1">
    <location>
        <position position="1"/>
    </location>
</feature>
<dbReference type="Pfam" id="PF20043">
    <property type="entry name" value="DUF6445"/>
    <property type="match status" value="1"/>
</dbReference>